<dbReference type="EMBL" id="ACHF01000004">
    <property type="protein sequence ID" value="EEI64478.1"/>
    <property type="molecule type" value="Genomic_DNA"/>
</dbReference>
<comment type="caution">
    <text evidence="7">The sequence shown here is derived from an EMBL/GenBank/DDBJ whole genome shotgun (WGS) entry which is preliminary data.</text>
</comment>
<organism evidence="7 8">
    <name type="scientific">Corynebacterium glucuronolyticum ATCC 51866</name>
    <dbReference type="NCBI Taxonomy" id="548478"/>
    <lineage>
        <taxon>Bacteria</taxon>
        <taxon>Bacillati</taxon>
        <taxon>Actinomycetota</taxon>
        <taxon>Actinomycetes</taxon>
        <taxon>Mycobacteriales</taxon>
        <taxon>Corynebacteriaceae</taxon>
        <taxon>Corynebacterium</taxon>
    </lineage>
</organism>
<dbReference type="PANTHER" id="PTHR23508">
    <property type="entry name" value="CARBOXYLIC ACID TRANSPORTER PROTEIN HOMOLOG"/>
    <property type="match status" value="1"/>
</dbReference>
<dbReference type="InterPro" id="IPR036259">
    <property type="entry name" value="MFS_trans_sf"/>
</dbReference>
<proteinExistence type="predicted"/>
<dbReference type="PANTHER" id="PTHR23508:SF10">
    <property type="entry name" value="CARBOXYLIC ACID TRANSPORTER PROTEIN HOMOLOG"/>
    <property type="match status" value="1"/>
</dbReference>
<evidence type="ECO:0000256" key="5">
    <source>
        <dbReference type="SAM" id="Phobius"/>
    </source>
</evidence>
<dbReference type="RefSeq" id="WP_005393260.1">
    <property type="nucleotide sequence ID" value="NZ_GG667032.1"/>
</dbReference>
<dbReference type="InterPro" id="IPR011701">
    <property type="entry name" value="MFS"/>
</dbReference>
<keyword evidence="4 5" id="KW-0472">Membrane</keyword>
<feature type="transmembrane region" description="Helical" evidence="5">
    <location>
        <begin position="99"/>
        <end position="120"/>
    </location>
</feature>
<dbReference type="Gene3D" id="1.20.1250.20">
    <property type="entry name" value="MFS general substrate transporter like domains"/>
    <property type="match status" value="1"/>
</dbReference>
<evidence type="ECO:0000259" key="6">
    <source>
        <dbReference type="PROSITE" id="PS50850"/>
    </source>
</evidence>
<dbReference type="InterPro" id="IPR020846">
    <property type="entry name" value="MFS_dom"/>
</dbReference>
<feature type="transmembrane region" description="Helical" evidence="5">
    <location>
        <begin position="12"/>
        <end position="39"/>
    </location>
</feature>
<evidence type="ECO:0000256" key="4">
    <source>
        <dbReference type="ARBA" id="ARBA00023136"/>
    </source>
</evidence>
<sequence length="207" mass="21260">MQTAGYDFGAVLLFTLALNLGAVLGSILTACAGVCYGPVKAGSFAALLAGVSLLMLLTSPSISAVYVILVLAGIGRRGTQILVIAAVADFYPSALRGTALGWALGFGRIGAVVAPTLAGVLLDLNLGISSNYLLFGVSALLSSLSLTVLARKQQDLCVTIVHDVAPRKVGPTKALTHAFVGGLRCAWLPSRGSSTGVGWRTTFPPRF</sequence>
<feature type="domain" description="Major facilitator superfamily (MFS) profile" evidence="6">
    <location>
        <begin position="1"/>
        <end position="154"/>
    </location>
</feature>
<name>A0ABP2E0V3_9CORY</name>
<dbReference type="Proteomes" id="UP000006237">
    <property type="component" value="Unassembled WGS sequence"/>
</dbReference>
<dbReference type="PROSITE" id="PS50850">
    <property type="entry name" value="MFS"/>
    <property type="match status" value="1"/>
</dbReference>
<gene>
    <name evidence="7" type="ORF">HMPREF0293_0013</name>
</gene>
<evidence type="ECO:0000256" key="2">
    <source>
        <dbReference type="ARBA" id="ARBA00022692"/>
    </source>
</evidence>
<evidence type="ECO:0000256" key="1">
    <source>
        <dbReference type="ARBA" id="ARBA00004651"/>
    </source>
</evidence>
<feature type="transmembrane region" description="Helical" evidence="5">
    <location>
        <begin position="132"/>
        <end position="150"/>
    </location>
</feature>
<protein>
    <recommendedName>
        <fullName evidence="6">Major facilitator superfamily (MFS) profile domain-containing protein</fullName>
    </recommendedName>
</protein>
<keyword evidence="2 5" id="KW-0812">Transmembrane</keyword>
<evidence type="ECO:0000313" key="8">
    <source>
        <dbReference type="Proteomes" id="UP000006237"/>
    </source>
</evidence>
<feature type="transmembrane region" description="Helical" evidence="5">
    <location>
        <begin position="45"/>
        <end position="72"/>
    </location>
</feature>
<comment type="subcellular location">
    <subcellularLocation>
        <location evidence="1">Cell membrane</location>
        <topology evidence="1">Multi-pass membrane protein</topology>
    </subcellularLocation>
</comment>
<dbReference type="SUPFAM" id="SSF103473">
    <property type="entry name" value="MFS general substrate transporter"/>
    <property type="match status" value="1"/>
</dbReference>
<accession>A0ABP2E0V3</accession>
<keyword evidence="8" id="KW-1185">Reference proteome</keyword>
<reference evidence="7 8" key="1">
    <citation type="submission" date="2009-01" db="EMBL/GenBank/DDBJ databases">
        <authorList>
            <person name="Qin X."/>
            <person name="Bachman B."/>
            <person name="Battles P."/>
            <person name="Bell A."/>
            <person name="Bess C."/>
            <person name="Bickham C."/>
            <person name="Chaboub L."/>
            <person name="Chen D."/>
            <person name="Coyle M."/>
            <person name="Deiros D.R."/>
            <person name="Dinh H."/>
            <person name="Forbes L."/>
            <person name="Fowler G."/>
            <person name="Francisco L."/>
            <person name="Fu Q."/>
            <person name="Gubbala S."/>
            <person name="Hale W."/>
            <person name="Han Y."/>
            <person name="Hemphill L."/>
            <person name="Highlander S.K."/>
            <person name="Hirani K."/>
            <person name="Hogues M."/>
            <person name="Jackson L."/>
            <person name="Jakkamsetti A."/>
            <person name="Javaid M."/>
            <person name="Jiang H."/>
            <person name="Korchina V."/>
            <person name="Kovar C."/>
            <person name="Lara F."/>
            <person name="Lee S."/>
            <person name="Mata R."/>
            <person name="Mathew T."/>
            <person name="Moen C."/>
            <person name="Morales K."/>
            <person name="Munidasa M."/>
            <person name="Nazareth L."/>
            <person name="Ngo R."/>
            <person name="Nguyen L."/>
            <person name="Okwuonu G."/>
            <person name="Ongeri F."/>
            <person name="Patil S."/>
            <person name="Petrosino J."/>
            <person name="Pham C."/>
            <person name="Pham P."/>
            <person name="Pu L.-L."/>
            <person name="Puazo M."/>
            <person name="Raj R."/>
            <person name="Reid J."/>
            <person name="Rouhana J."/>
            <person name="Saada N."/>
            <person name="Shang Y."/>
            <person name="Simmons D."/>
            <person name="Thornton R."/>
            <person name="Warren J."/>
            <person name="Weissenberger G."/>
            <person name="Zhang J."/>
            <person name="Zhang L."/>
            <person name="Zhou C."/>
            <person name="Zhu D."/>
            <person name="Muzny D."/>
            <person name="Worley K."/>
            <person name="Gibbs R."/>
        </authorList>
    </citation>
    <scope>NUCLEOTIDE SEQUENCE [LARGE SCALE GENOMIC DNA]</scope>
    <source>
        <strain evidence="7 8">ATCC 51866</strain>
    </source>
</reference>
<evidence type="ECO:0000256" key="3">
    <source>
        <dbReference type="ARBA" id="ARBA00022989"/>
    </source>
</evidence>
<evidence type="ECO:0000313" key="7">
    <source>
        <dbReference type="EMBL" id="EEI64478.1"/>
    </source>
</evidence>
<keyword evidence="3 5" id="KW-1133">Transmembrane helix</keyword>
<dbReference type="Pfam" id="PF07690">
    <property type="entry name" value="MFS_1"/>
    <property type="match status" value="1"/>
</dbReference>